<protein>
    <submittedName>
        <fullName evidence="1">Uncharacterized protein</fullName>
    </submittedName>
</protein>
<evidence type="ECO:0000313" key="1">
    <source>
        <dbReference type="EMBL" id="CAK9078377.1"/>
    </source>
</evidence>
<organism evidence="1 2">
    <name type="scientific">Durusdinium trenchii</name>
    <dbReference type="NCBI Taxonomy" id="1381693"/>
    <lineage>
        <taxon>Eukaryota</taxon>
        <taxon>Sar</taxon>
        <taxon>Alveolata</taxon>
        <taxon>Dinophyceae</taxon>
        <taxon>Suessiales</taxon>
        <taxon>Symbiodiniaceae</taxon>
        <taxon>Durusdinium</taxon>
    </lineage>
</organism>
<reference evidence="1 2" key="1">
    <citation type="submission" date="2024-02" db="EMBL/GenBank/DDBJ databases">
        <authorList>
            <person name="Chen Y."/>
            <person name="Shah S."/>
            <person name="Dougan E. K."/>
            <person name="Thang M."/>
            <person name="Chan C."/>
        </authorList>
    </citation>
    <scope>NUCLEOTIDE SEQUENCE [LARGE SCALE GENOMIC DNA]</scope>
</reference>
<dbReference type="EMBL" id="CAXAMN010023558">
    <property type="protein sequence ID" value="CAK9078377.1"/>
    <property type="molecule type" value="Genomic_DNA"/>
</dbReference>
<evidence type="ECO:0000313" key="2">
    <source>
        <dbReference type="Proteomes" id="UP001642484"/>
    </source>
</evidence>
<name>A0ABP0PSU3_9DINO</name>
<comment type="caution">
    <text evidence="1">The sequence shown here is derived from an EMBL/GenBank/DDBJ whole genome shotgun (WGS) entry which is preliminary data.</text>
</comment>
<gene>
    <name evidence="1" type="ORF">CCMP2556_LOCUS38634</name>
</gene>
<proteinExistence type="predicted"/>
<dbReference type="Proteomes" id="UP001642484">
    <property type="component" value="Unassembled WGS sequence"/>
</dbReference>
<sequence length="228" mass="25211">MTLGWCRCLATLWSELRSHAPFREPVKGSLFEEVEVLLFIIPARFGTPCAKVPVDLVLQDSAALSFVSFSTFGWKVSVPMSQSHWRQRQWRSPSRTTGRSFLGCHPGWRIHPFCERSRPDHSQTQSNSWPSIWPLRINRAYFLKASCGCALSMVKTWEARTSSAPGSSHLGERAGSCLVPLSKATLPPGRRWLASRHVQFCGRPAGGMIAIGGIGCASGRHSPCEGEC</sequence>
<keyword evidence="2" id="KW-1185">Reference proteome</keyword>
<accession>A0ABP0PSU3</accession>